<comment type="caution">
    <text evidence="3">The sequence shown here is derived from an EMBL/GenBank/DDBJ whole genome shotgun (WGS) entry which is preliminary data.</text>
</comment>
<proteinExistence type="predicted"/>
<reference evidence="3 4" key="1">
    <citation type="submission" date="2019-02" db="EMBL/GenBank/DDBJ databases">
        <title>Deep-cultivation of Planctomycetes and their phenomic and genomic characterization uncovers novel biology.</title>
        <authorList>
            <person name="Wiegand S."/>
            <person name="Jogler M."/>
            <person name="Boedeker C."/>
            <person name="Pinto D."/>
            <person name="Vollmers J."/>
            <person name="Rivas-Marin E."/>
            <person name="Kohn T."/>
            <person name="Peeters S.H."/>
            <person name="Heuer A."/>
            <person name="Rast P."/>
            <person name="Oberbeckmann S."/>
            <person name="Bunk B."/>
            <person name="Jeske O."/>
            <person name="Meyerdierks A."/>
            <person name="Storesund J.E."/>
            <person name="Kallscheuer N."/>
            <person name="Luecker S."/>
            <person name="Lage O.M."/>
            <person name="Pohl T."/>
            <person name="Merkel B.J."/>
            <person name="Hornburger P."/>
            <person name="Mueller R.-W."/>
            <person name="Bruemmer F."/>
            <person name="Labrenz M."/>
            <person name="Spormann A.M."/>
            <person name="Op Den Camp H."/>
            <person name="Overmann J."/>
            <person name="Amann R."/>
            <person name="Jetten M.S.M."/>
            <person name="Mascher T."/>
            <person name="Medema M.H."/>
            <person name="Devos D.P."/>
            <person name="Kaster A.-K."/>
            <person name="Ovreas L."/>
            <person name="Rohde M."/>
            <person name="Galperin M.Y."/>
            <person name="Jogler C."/>
        </authorList>
    </citation>
    <scope>NUCLEOTIDE SEQUENCE [LARGE SCALE GENOMIC DNA]</scope>
    <source>
        <strain evidence="3 4">Poly59</strain>
    </source>
</reference>
<dbReference type="EMBL" id="SJPX01000004">
    <property type="protein sequence ID" value="TWU49746.1"/>
    <property type="molecule type" value="Genomic_DNA"/>
</dbReference>
<evidence type="ECO:0000256" key="2">
    <source>
        <dbReference type="SAM" id="Phobius"/>
    </source>
</evidence>
<dbReference type="Proteomes" id="UP000317977">
    <property type="component" value="Unassembled WGS sequence"/>
</dbReference>
<accession>A0A5C6EQ74</accession>
<dbReference type="OrthoDB" id="281795at2"/>
<organism evidence="3 4">
    <name type="scientific">Rubripirellula reticaptiva</name>
    <dbReference type="NCBI Taxonomy" id="2528013"/>
    <lineage>
        <taxon>Bacteria</taxon>
        <taxon>Pseudomonadati</taxon>
        <taxon>Planctomycetota</taxon>
        <taxon>Planctomycetia</taxon>
        <taxon>Pirellulales</taxon>
        <taxon>Pirellulaceae</taxon>
        <taxon>Rubripirellula</taxon>
    </lineage>
</organism>
<keyword evidence="2" id="KW-1133">Transmembrane helix</keyword>
<feature type="transmembrane region" description="Helical" evidence="2">
    <location>
        <begin position="36"/>
        <end position="56"/>
    </location>
</feature>
<keyword evidence="2" id="KW-0812">Transmembrane</keyword>
<evidence type="ECO:0000256" key="1">
    <source>
        <dbReference type="SAM" id="MobiDB-lite"/>
    </source>
</evidence>
<evidence type="ECO:0000313" key="3">
    <source>
        <dbReference type="EMBL" id="TWU49746.1"/>
    </source>
</evidence>
<protein>
    <submittedName>
        <fullName evidence="3">Uncharacterized protein</fullName>
    </submittedName>
</protein>
<name>A0A5C6EQ74_9BACT</name>
<feature type="region of interest" description="Disordered" evidence="1">
    <location>
        <begin position="1"/>
        <end position="27"/>
    </location>
</feature>
<keyword evidence="4" id="KW-1185">Reference proteome</keyword>
<keyword evidence="2" id="KW-0472">Membrane</keyword>
<evidence type="ECO:0000313" key="4">
    <source>
        <dbReference type="Proteomes" id="UP000317977"/>
    </source>
</evidence>
<dbReference type="AlphaFoldDB" id="A0A5C6EQ74"/>
<sequence length="171" mass="18367">MSETTNQDDSVENDLVQNRSVESPPSVAPTMRLSRLGLIISLSSMVAAGLAVYALFPSSIDGPPLPVEVQIGNEPVMTTSGVGAMVTEVVIVTNVSDHDIPKLTLDINGQYLLLQSSPLKVGETLTMPQSVFTDKRSSQRFDAFKYDVEDVTVTGQLPSGARGVSKFFFSE</sequence>
<gene>
    <name evidence="3" type="ORF">Poly59_43710</name>
</gene>
<dbReference type="RefSeq" id="WP_146535949.1">
    <property type="nucleotide sequence ID" value="NZ_SJPX01000004.1"/>
</dbReference>